<keyword evidence="2" id="KW-1185">Reference proteome</keyword>
<gene>
    <name evidence="1" type="ORF">CEXT_358131</name>
</gene>
<dbReference type="Proteomes" id="UP001054945">
    <property type="component" value="Unassembled WGS sequence"/>
</dbReference>
<evidence type="ECO:0000313" key="1">
    <source>
        <dbReference type="EMBL" id="GIY96576.1"/>
    </source>
</evidence>
<comment type="caution">
    <text evidence="1">The sequence shown here is derived from an EMBL/GenBank/DDBJ whole genome shotgun (WGS) entry which is preliminary data.</text>
</comment>
<dbReference type="EMBL" id="BPLR01000674">
    <property type="protein sequence ID" value="GIY96576.1"/>
    <property type="molecule type" value="Genomic_DNA"/>
</dbReference>
<reference evidence="1 2" key="1">
    <citation type="submission" date="2021-06" db="EMBL/GenBank/DDBJ databases">
        <title>Caerostris extrusa draft genome.</title>
        <authorList>
            <person name="Kono N."/>
            <person name="Arakawa K."/>
        </authorList>
    </citation>
    <scope>NUCLEOTIDE SEQUENCE [LARGE SCALE GENOMIC DNA]</scope>
</reference>
<name>A0AAV4XN32_CAEEX</name>
<accession>A0AAV4XN32</accession>
<protein>
    <submittedName>
        <fullName evidence="1">Uncharacterized protein</fullName>
    </submittedName>
</protein>
<organism evidence="1 2">
    <name type="scientific">Caerostris extrusa</name>
    <name type="common">Bark spider</name>
    <name type="synonym">Caerostris bankana</name>
    <dbReference type="NCBI Taxonomy" id="172846"/>
    <lineage>
        <taxon>Eukaryota</taxon>
        <taxon>Metazoa</taxon>
        <taxon>Ecdysozoa</taxon>
        <taxon>Arthropoda</taxon>
        <taxon>Chelicerata</taxon>
        <taxon>Arachnida</taxon>
        <taxon>Araneae</taxon>
        <taxon>Araneomorphae</taxon>
        <taxon>Entelegynae</taxon>
        <taxon>Araneoidea</taxon>
        <taxon>Araneidae</taxon>
        <taxon>Caerostris</taxon>
    </lineage>
</organism>
<sequence>MDPTYTLTTAWRKWNKKYDGREERRKEVTECKRQEEGGGGVEKIVPYDEVMVRGIHFPQGTSILGLDAFRLLRVGVYDKSAGVLHFEMCKVFGGWYVYLDASGVMGFE</sequence>
<evidence type="ECO:0000313" key="2">
    <source>
        <dbReference type="Proteomes" id="UP001054945"/>
    </source>
</evidence>
<proteinExistence type="predicted"/>
<dbReference type="AlphaFoldDB" id="A0AAV4XN32"/>